<evidence type="ECO:0000313" key="1">
    <source>
        <dbReference type="EMBL" id="KAI0531472.1"/>
    </source>
</evidence>
<dbReference type="EMBL" id="JAGYWB010000001">
    <property type="protein sequence ID" value="KAI0531472.1"/>
    <property type="molecule type" value="Genomic_DNA"/>
</dbReference>
<keyword evidence="2" id="KW-1185">Reference proteome</keyword>
<organism evidence="1 2">
    <name type="scientific">Dendrobium nobile</name>
    <name type="common">Orchid</name>
    <dbReference type="NCBI Taxonomy" id="94219"/>
    <lineage>
        <taxon>Eukaryota</taxon>
        <taxon>Viridiplantae</taxon>
        <taxon>Streptophyta</taxon>
        <taxon>Embryophyta</taxon>
        <taxon>Tracheophyta</taxon>
        <taxon>Spermatophyta</taxon>
        <taxon>Magnoliopsida</taxon>
        <taxon>Liliopsida</taxon>
        <taxon>Asparagales</taxon>
        <taxon>Orchidaceae</taxon>
        <taxon>Epidendroideae</taxon>
        <taxon>Malaxideae</taxon>
        <taxon>Dendrobiinae</taxon>
        <taxon>Dendrobium</taxon>
    </lineage>
</organism>
<protein>
    <submittedName>
        <fullName evidence="1">Uncharacterized protein</fullName>
    </submittedName>
</protein>
<sequence>MGGTHIILPWPTENQMAYIHINYITHHFTDIVLPNGKWDTTAFGDSYFNTFFTQLTLYGCRLGAVLSCKAWTAAFEITFSVHPLSTSMSQTLPLIVPLVLKMRFRCDLSVNLGARSNFCITQTSGSPSSPPTSSSASAVSSSASSTSASSSPSIKPFDLGTNFASVFLLVAPFCTTLPPALGVPRPITAVLAFGGRLLSTVDSASLFPWLLLPCLAICISTFKA</sequence>
<accession>A0A8T3CDG2</accession>
<name>A0A8T3CDG2_DENNO</name>
<dbReference type="Proteomes" id="UP000829196">
    <property type="component" value="Unassembled WGS sequence"/>
</dbReference>
<reference evidence="1" key="1">
    <citation type="journal article" date="2022" name="Front. Genet.">
        <title>Chromosome-Scale Assembly of the Dendrobium nobile Genome Provides Insights Into the Molecular Mechanism of the Biosynthesis of the Medicinal Active Ingredient of Dendrobium.</title>
        <authorList>
            <person name="Xu Q."/>
            <person name="Niu S.-C."/>
            <person name="Li K.-L."/>
            <person name="Zheng P.-J."/>
            <person name="Zhang X.-J."/>
            <person name="Jia Y."/>
            <person name="Liu Y."/>
            <person name="Niu Y.-X."/>
            <person name="Yu L.-H."/>
            <person name="Chen D.-F."/>
            <person name="Zhang G.-Q."/>
        </authorList>
    </citation>
    <scope>NUCLEOTIDE SEQUENCE</scope>
    <source>
        <tissue evidence="1">Leaf</tissue>
    </source>
</reference>
<evidence type="ECO:0000313" key="2">
    <source>
        <dbReference type="Proteomes" id="UP000829196"/>
    </source>
</evidence>
<proteinExistence type="predicted"/>
<dbReference type="AlphaFoldDB" id="A0A8T3CDG2"/>
<gene>
    <name evidence="1" type="ORF">KFK09_001027</name>
</gene>
<comment type="caution">
    <text evidence="1">The sequence shown here is derived from an EMBL/GenBank/DDBJ whole genome shotgun (WGS) entry which is preliminary data.</text>
</comment>